<dbReference type="RefSeq" id="WP_252761023.1">
    <property type="nucleotide sequence ID" value="NZ_JAMXLY010000024.1"/>
</dbReference>
<evidence type="ECO:0000259" key="2">
    <source>
        <dbReference type="PROSITE" id="PS51704"/>
    </source>
</evidence>
<name>A0ABT1BX73_9BACT</name>
<proteinExistence type="predicted"/>
<keyword evidence="1" id="KW-0732">Signal</keyword>
<evidence type="ECO:0000313" key="4">
    <source>
        <dbReference type="Proteomes" id="UP001204015"/>
    </source>
</evidence>
<protein>
    <submittedName>
        <fullName evidence="3">Glycerophosphodiester phosphodiesterase</fullName>
    </submittedName>
</protein>
<feature type="chain" id="PRO_5046034631" evidence="1">
    <location>
        <begin position="22"/>
        <end position="254"/>
    </location>
</feature>
<feature type="domain" description="GP-PDE" evidence="2">
    <location>
        <begin position="23"/>
        <end position="253"/>
    </location>
</feature>
<comment type="caution">
    <text evidence="3">The sequence shown here is derived from an EMBL/GenBank/DDBJ whole genome shotgun (WGS) entry which is preliminary data.</text>
</comment>
<dbReference type="PROSITE" id="PS51704">
    <property type="entry name" value="GP_PDE"/>
    <property type="match status" value="1"/>
</dbReference>
<accession>A0ABT1BX73</accession>
<dbReference type="SUPFAM" id="SSF51695">
    <property type="entry name" value="PLC-like phosphodiesterases"/>
    <property type="match status" value="1"/>
</dbReference>
<dbReference type="EMBL" id="JAMXLY010000024">
    <property type="protein sequence ID" value="MCO6025666.1"/>
    <property type="molecule type" value="Genomic_DNA"/>
</dbReference>
<feature type="signal peptide" evidence="1">
    <location>
        <begin position="1"/>
        <end position="21"/>
    </location>
</feature>
<dbReference type="PANTHER" id="PTHR46211">
    <property type="entry name" value="GLYCEROPHOSPHORYL DIESTER PHOSPHODIESTERASE"/>
    <property type="match status" value="1"/>
</dbReference>
<dbReference type="InterPro" id="IPR017946">
    <property type="entry name" value="PLC-like_Pdiesterase_TIM-brl"/>
</dbReference>
<dbReference type="Pfam" id="PF03009">
    <property type="entry name" value="GDPD"/>
    <property type="match status" value="1"/>
</dbReference>
<dbReference type="InterPro" id="IPR030395">
    <property type="entry name" value="GP_PDE_dom"/>
</dbReference>
<evidence type="ECO:0000313" key="3">
    <source>
        <dbReference type="EMBL" id="MCO6025666.1"/>
    </source>
</evidence>
<evidence type="ECO:0000256" key="1">
    <source>
        <dbReference type="SAM" id="SignalP"/>
    </source>
</evidence>
<organism evidence="3 4">
    <name type="scientific">Segatella cerevisiae</name>
    <dbReference type="NCBI Taxonomy" id="2053716"/>
    <lineage>
        <taxon>Bacteria</taxon>
        <taxon>Pseudomonadati</taxon>
        <taxon>Bacteroidota</taxon>
        <taxon>Bacteroidia</taxon>
        <taxon>Bacteroidales</taxon>
        <taxon>Prevotellaceae</taxon>
        <taxon>Segatella</taxon>
    </lineage>
</organism>
<sequence length="254" mass="28391">MKKKKLFILIVIIFMTLAASAQTKVIAHRGYWTPAGSSQNSITSLMGANRIGVYGSEFDVHITVDGVVMINHDRTLPDGINIEKTTFKKIKKETLSNGEKLPTFKQYLHAGKKLKGTQLICEIKAHITNEGEDRCIDSVLKDVKKENMENQVEYISFSKNACQYLAQHAPTGTKISYLSNDLSPDQCKALGCTGIDFDETTYAKHPTYISDAHKLNMEVNVWTVDDLNQINEFIKAGVDFITTNKPVEALKLCK</sequence>
<reference evidence="3 4" key="1">
    <citation type="submission" date="2022-06" db="EMBL/GenBank/DDBJ databases">
        <title>A taxonomic note on the genus Prevotella: Description of four novel genera and emended description of the genera Hallella and Xylanibacter.</title>
        <authorList>
            <person name="Hitch T.C.A."/>
        </authorList>
    </citation>
    <scope>NUCLEOTIDE SEQUENCE [LARGE SCALE GENOMIC DNA]</scope>
    <source>
        <strain evidence="3 4">DSM 100619</strain>
    </source>
</reference>
<dbReference type="Gene3D" id="3.20.20.190">
    <property type="entry name" value="Phosphatidylinositol (PI) phosphodiesterase"/>
    <property type="match status" value="1"/>
</dbReference>
<dbReference type="Proteomes" id="UP001204015">
    <property type="component" value="Unassembled WGS sequence"/>
</dbReference>
<gene>
    <name evidence="3" type="ORF">NG821_07410</name>
</gene>
<dbReference type="PANTHER" id="PTHR46211:SF1">
    <property type="entry name" value="GLYCEROPHOSPHODIESTER PHOSPHODIESTERASE, CYTOPLASMIC"/>
    <property type="match status" value="1"/>
</dbReference>
<keyword evidence="4" id="KW-1185">Reference proteome</keyword>